<feature type="region of interest" description="Disordered" evidence="5">
    <location>
        <begin position="166"/>
        <end position="186"/>
    </location>
</feature>
<dbReference type="AlphaFoldDB" id="A0A0D0QD81"/>
<evidence type="ECO:0000256" key="2">
    <source>
        <dbReference type="ARBA" id="ARBA00022692"/>
    </source>
</evidence>
<keyword evidence="9" id="KW-1185">Reference proteome</keyword>
<dbReference type="STRING" id="1123501.Wenmar_02696"/>
<evidence type="ECO:0000256" key="6">
    <source>
        <dbReference type="SAM" id="Phobius"/>
    </source>
</evidence>
<dbReference type="Gene3D" id="1.20.1420.30">
    <property type="entry name" value="NCX, central ion-binding region"/>
    <property type="match status" value="2"/>
</dbReference>
<accession>A0A0D0QD81</accession>
<evidence type="ECO:0000313" key="8">
    <source>
        <dbReference type="EMBL" id="KIQ68963.1"/>
    </source>
</evidence>
<dbReference type="GO" id="GO:0005262">
    <property type="term" value="F:calcium channel activity"/>
    <property type="evidence" value="ECO:0007669"/>
    <property type="project" value="TreeGrafter"/>
</dbReference>
<reference evidence="8 9" key="1">
    <citation type="submission" date="2013-01" db="EMBL/GenBank/DDBJ databases">
        <authorList>
            <person name="Fiebig A."/>
            <person name="Goeker M."/>
            <person name="Klenk H.-P.P."/>
        </authorList>
    </citation>
    <scope>NUCLEOTIDE SEQUENCE [LARGE SCALE GENOMIC DNA]</scope>
    <source>
        <strain evidence="8 9">DSM 24838</strain>
    </source>
</reference>
<feature type="transmembrane region" description="Helical" evidence="6">
    <location>
        <begin position="6"/>
        <end position="25"/>
    </location>
</feature>
<feature type="transmembrane region" description="Helical" evidence="6">
    <location>
        <begin position="112"/>
        <end position="131"/>
    </location>
</feature>
<dbReference type="EMBL" id="AONG01000012">
    <property type="protein sequence ID" value="KIQ68963.1"/>
    <property type="molecule type" value="Genomic_DNA"/>
</dbReference>
<dbReference type="InterPro" id="IPR004481">
    <property type="entry name" value="K/Na/Ca-exchanger"/>
</dbReference>
<evidence type="ECO:0000256" key="4">
    <source>
        <dbReference type="ARBA" id="ARBA00023136"/>
    </source>
</evidence>
<proteinExistence type="predicted"/>
<dbReference type="OrthoDB" id="153124at2"/>
<evidence type="ECO:0000256" key="3">
    <source>
        <dbReference type="ARBA" id="ARBA00022989"/>
    </source>
</evidence>
<feature type="transmembrane region" description="Helical" evidence="6">
    <location>
        <begin position="255"/>
        <end position="274"/>
    </location>
</feature>
<gene>
    <name evidence="8" type="ORF">Wenmar_02696</name>
</gene>
<feature type="transmembrane region" description="Helical" evidence="6">
    <location>
        <begin position="46"/>
        <end position="68"/>
    </location>
</feature>
<keyword evidence="4 6" id="KW-0472">Membrane</keyword>
<feature type="domain" description="Sodium/calcium exchanger membrane region" evidence="7">
    <location>
        <begin position="10"/>
        <end position="152"/>
    </location>
</feature>
<dbReference type="eggNOG" id="COG0530">
    <property type="taxonomic scope" value="Bacteria"/>
</dbReference>
<dbReference type="Proteomes" id="UP000035100">
    <property type="component" value="Unassembled WGS sequence"/>
</dbReference>
<feature type="transmembrane region" description="Helical" evidence="6">
    <location>
        <begin position="324"/>
        <end position="341"/>
    </location>
</feature>
<dbReference type="RefSeq" id="WP_018301594.1">
    <property type="nucleotide sequence ID" value="NZ_KB902277.1"/>
</dbReference>
<keyword evidence="3 6" id="KW-1133">Transmembrane helix</keyword>
<evidence type="ECO:0000256" key="5">
    <source>
        <dbReference type="SAM" id="MobiDB-lite"/>
    </source>
</evidence>
<dbReference type="PANTHER" id="PTHR10846">
    <property type="entry name" value="SODIUM/POTASSIUM/CALCIUM EXCHANGER"/>
    <property type="match status" value="1"/>
</dbReference>
<evidence type="ECO:0000256" key="1">
    <source>
        <dbReference type="ARBA" id="ARBA00004141"/>
    </source>
</evidence>
<keyword evidence="2 6" id="KW-0812">Transmembrane</keyword>
<feature type="domain" description="Sodium/calcium exchanger membrane region" evidence="7">
    <location>
        <begin position="194"/>
        <end position="339"/>
    </location>
</feature>
<dbReference type="PANTHER" id="PTHR10846:SF8">
    <property type="entry name" value="INNER MEMBRANE PROTEIN YRBG"/>
    <property type="match status" value="1"/>
</dbReference>
<evidence type="ECO:0000313" key="9">
    <source>
        <dbReference type="Proteomes" id="UP000035100"/>
    </source>
</evidence>
<dbReference type="Pfam" id="PF01699">
    <property type="entry name" value="Na_Ca_ex"/>
    <property type="match status" value="2"/>
</dbReference>
<comment type="subcellular location">
    <subcellularLocation>
        <location evidence="1">Membrane</location>
        <topology evidence="1">Multi-pass membrane protein</topology>
    </subcellularLocation>
</comment>
<dbReference type="GO" id="GO:0005886">
    <property type="term" value="C:plasma membrane"/>
    <property type="evidence" value="ECO:0007669"/>
    <property type="project" value="TreeGrafter"/>
</dbReference>
<name>A0A0D0QD81_9RHOB</name>
<feature type="transmembrane region" description="Helical" evidence="6">
    <location>
        <begin position="226"/>
        <end position="248"/>
    </location>
</feature>
<comment type="caution">
    <text evidence="8">The sequence shown here is derived from an EMBL/GenBank/DDBJ whole genome shotgun (WGS) entry which is preliminary data.</text>
</comment>
<dbReference type="InterPro" id="IPR004837">
    <property type="entry name" value="NaCa_Exmemb"/>
</dbReference>
<organism evidence="8 9">
    <name type="scientific">Wenxinia marina DSM 24838</name>
    <dbReference type="NCBI Taxonomy" id="1123501"/>
    <lineage>
        <taxon>Bacteria</taxon>
        <taxon>Pseudomonadati</taxon>
        <taxon>Pseudomonadota</taxon>
        <taxon>Alphaproteobacteria</taxon>
        <taxon>Rhodobacterales</taxon>
        <taxon>Roseobacteraceae</taxon>
        <taxon>Wenxinia</taxon>
    </lineage>
</organism>
<evidence type="ECO:0000259" key="7">
    <source>
        <dbReference type="Pfam" id="PF01699"/>
    </source>
</evidence>
<sequence length="342" mass="35756">MIASLATPWLLGVLAVCAVIILVLGTRMVRIADRLADMTGLGEAMIGGMLLGAATSLSGTVVSVSAALDGRASLAFSNGVGGIAAQTAYLAIADVLHRKANLEHASAEATNLFQSALLVFLLSIPLIAWAGPDWTFWSIHPASVLLVGAYIGGMVLTREVKARPMWRPRQTDDTRTDDPEEEVDSGSARSVGVQFVVLMLLLGTTGWVISQAAVEVVGRFGVSETVVGALVTAVITSLPELVTTVTAVRRGAMQLAVGGIIGGNTYDVIFLALFDSSYRDGSLYHAASRADLLWLGAGFAMTGLLLLGLILREREGPFRIGTESVMMLLVYGGVVALSLGVG</sequence>
<dbReference type="InterPro" id="IPR044880">
    <property type="entry name" value="NCX_ion-bd_dom_sf"/>
</dbReference>
<dbReference type="GO" id="GO:0008273">
    <property type="term" value="F:calcium, potassium:sodium antiporter activity"/>
    <property type="evidence" value="ECO:0007669"/>
    <property type="project" value="TreeGrafter"/>
</dbReference>
<dbReference type="GO" id="GO:0006874">
    <property type="term" value="P:intracellular calcium ion homeostasis"/>
    <property type="evidence" value="ECO:0007669"/>
    <property type="project" value="TreeGrafter"/>
</dbReference>
<feature type="transmembrane region" description="Helical" evidence="6">
    <location>
        <begin position="195"/>
        <end position="214"/>
    </location>
</feature>
<dbReference type="PATRIC" id="fig|1123501.6.peg.2806"/>
<feature type="transmembrane region" description="Helical" evidence="6">
    <location>
        <begin position="294"/>
        <end position="312"/>
    </location>
</feature>
<feature type="transmembrane region" description="Helical" evidence="6">
    <location>
        <begin position="137"/>
        <end position="157"/>
    </location>
</feature>
<protein>
    <submittedName>
        <fullName evidence="8">Ca2+/Na+ antiporter</fullName>
    </submittedName>
</protein>
<feature type="transmembrane region" description="Helical" evidence="6">
    <location>
        <begin position="74"/>
        <end position="92"/>
    </location>
</feature>